<gene>
    <name evidence="1" type="ORF">C8F04DRAFT_1178428</name>
</gene>
<comment type="caution">
    <text evidence="1">The sequence shown here is derived from an EMBL/GenBank/DDBJ whole genome shotgun (WGS) entry which is preliminary data.</text>
</comment>
<accession>A0AAD6X9P6</accession>
<evidence type="ECO:0000313" key="2">
    <source>
        <dbReference type="Proteomes" id="UP001218188"/>
    </source>
</evidence>
<proteinExistence type="predicted"/>
<dbReference type="Proteomes" id="UP001218188">
    <property type="component" value="Unassembled WGS sequence"/>
</dbReference>
<name>A0AAD6X9P6_9AGAR</name>
<reference evidence="1" key="1">
    <citation type="submission" date="2023-03" db="EMBL/GenBank/DDBJ databases">
        <title>Massive genome expansion in bonnet fungi (Mycena s.s.) driven by repeated elements and novel gene families across ecological guilds.</title>
        <authorList>
            <consortium name="Lawrence Berkeley National Laboratory"/>
            <person name="Harder C.B."/>
            <person name="Miyauchi S."/>
            <person name="Viragh M."/>
            <person name="Kuo A."/>
            <person name="Thoen E."/>
            <person name="Andreopoulos B."/>
            <person name="Lu D."/>
            <person name="Skrede I."/>
            <person name="Drula E."/>
            <person name="Henrissat B."/>
            <person name="Morin E."/>
            <person name="Kohler A."/>
            <person name="Barry K."/>
            <person name="LaButti K."/>
            <person name="Morin E."/>
            <person name="Salamov A."/>
            <person name="Lipzen A."/>
            <person name="Mereny Z."/>
            <person name="Hegedus B."/>
            <person name="Baldrian P."/>
            <person name="Stursova M."/>
            <person name="Weitz H."/>
            <person name="Taylor A."/>
            <person name="Grigoriev I.V."/>
            <person name="Nagy L.G."/>
            <person name="Martin F."/>
            <person name="Kauserud H."/>
        </authorList>
    </citation>
    <scope>NUCLEOTIDE SEQUENCE</scope>
    <source>
        <strain evidence="1">CBHHK200</strain>
    </source>
</reference>
<organism evidence="1 2">
    <name type="scientific">Mycena alexandri</name>
    <dbReference type="NCBI Taxonomy" id="1745969"/>
    <lineage>
        <taxon>Eukaryota</taxon>
        <taxon>Fungi</taxon>
        <taxon>Dikarya</taxon>
        <taxon>Basidiomycota</taxon>
        <taxon>Agaricomycotina</taxon>
        <taxon>Agaricomycetes</taxon>
        <taxon>Agaricomycetidae</taxon>
        <taxon>Agaricales</taxon>
        <taxon>Marasmiineae</taxon>
        <taxon>Mycenaceae</taxon>
        <taxon>Mycena</taxon>
    </lineage>
</organism>
<dbReference type="AlphaFoldDB" id="A0AAD6X9P6"/>
<keyword evidence="2" id="KW-1185">Reference proteome</keyword>
<dbReference type="EMBL" id="JARJCM010000024">
    <property type="protein sequence ID" value="KAJ7040071.1"/>
    <property type="molecule type" value="Genomic_DNA"/>
</dbReference>
<sequence>MAEMVIPEARDSRRPFDSGGRYGCEVLLRTRAVVENFALGPSLSGPVAEQETLNAEYEAAGYRKSTGVDATDVFRIAKRSRQAALNTCKTTCNGERATERRRRSVARTVWQASRGRDRGEDFRVDATPRLQADTKMKTGGEGGYRQLAKGLQSDEVATAMSHSSVNNSGCVFGLEVEVGSLTTQENPSFRPANSLSAVQSQTAFLVLVFPFRVSSLAAHFAFCLRAVSWPAPIGANSHPLTPWFLNFVPCPMTTSSLRLTLKRNLLAPTPEPNVPSKCMTFCERRFLLDLVYIQRMEPVSFLWTNRQKFPTPPLLAILTAGPMINNLANHLNPRHSIAIDPNPWSLRVHRKRKTS</sequence>
<evidence type="ECO:0000313" key="1">
    <source>
        <dbReference type="EMBL" id="KAJ7040071.1"/>
    </source>
</evidence>
<protein>
    <submittedName>
        <fullName evidence="1">Uncharacterized protein</fullName>
    </submittedName>
</protein>